<feature type="region of interest" description="Disordered" evidence="1">
    <location>
        <begin position="172"/>
        <end position="203"/>
    </location>
</feature>
<sequence>MVHRDPRLSKIHPIPATLARRVWQGRRVWVAGSTGFGGTRTKSHSSLVSWYPTIDLSRGPGPGPRGSQRKPERGKLNFHVPPSQLSPLFSTSDASGRTGDSRRKAHERSSNNSRSSRKRQSRLRPLSLNLHSRVEYDNPGNEGDELPVFPYGPHIVLKAAESRGRFARLLHRSRGTSERHPRNQAQQLRSKRAVSRTGPANTVTKTRTQTKNLSIKSGLPMTSQATTHQEVNCKKGCVRLQQSLAFSGCQKRPDSSRPSGPERNLTQISKVKTAAGGRLGEVMIEKLQSSSTASRRVQSACMSYPYLVPHIPIRPAKSSMSPCGYRSSAQIPNPHCVKASHLANPPSVYPVFSDTQGIPLDTLRPGLSPRPNPTKQNKTNHAPNVVSSNPFTRLRNALQIQAPMHLIPLHRSTSSMTSDTSPTVRLPPPRNMPPGLHSRRPQCQPSPGDEHPVAVPSRLWRRTFIQLFPIPHSIPPSTPLSSTQEIRHPFIPLVSAFLSLSLVPESSRERKRHRRHLFLSPSQSLLSFPYDKEDPGIRIPDMMHPTFLTPSPLFAESTFLGQRRNQERSYPASLVKGRVKRRLRTSHPPRRYNLMHRVDEQERYACEVFTSSVEANVIPKSQCRGFYGLLPLQMVQMRASILASAHLVMYVSQCAFFSIECWDIQNDADYFYIFLSKNELVHGILNSLRRPLACNYSSSHTALLKRDIHLKFIIDHQRTKTPSN</sequence>
<proteinExistence type="predicted"/>
<feature type="compositionally biased region" description="Polar residues" evidence="1">
    <location>
        <begin position="83"/>
        <end position="95"/>
    </location>
</feature>
<organism evidence="2 3">
    <name type="scientific">Colletotrichum lupini</name>
    <dbReference type="NCBI Taxonomy" id="145971"/>
    <lineage>
        <taxon>Eukaryota</taxon>
        <taxon>Fungi</taxon>
        <taxon>Dikarya</taxon>
        <taxon>Ascomycota</taxon>
        <taxon>Pezizomycotina</taxon>
        <taxon>Sordariomycetes</taxon>
        <taxon>Hypocreomycetidae</taxon>
        <taxon>Glomerellales</taxon>
        <taxon>Glomerellaceae</taxon>
        <taxon>Colletotrichum</taxon>
        <taxon>Colletotrichum acutatum species complex</taxon>
    </lineage>
</organism>
<dbReference type="GeneID" id="73348563"/>
<keyword evidence="3" id="KW-1185">Reference proteome</keyword>
<feature type="region of interest" description="Disordered" evidence="1">
    <location>
        <begin position="53"/>
        <end position="141"/>
    </location>
</feature>
<evidence type="ECO:0000313" key="3">
    <source>
        <dbReference type="Proteomes" id="UP000830671"/>
    </source>
</evidence>
<reference evidence="2" key="1">
    <citation type="journal article" date="2021" name="Mol. Plant Microbe Interact.">
        <title>Complete Genome Sequence of the Plant-Pathogenic Fungus Colletotrichum lupini.</title>
        <authorList>
            <person name="Baroncelli R."/>
            <person name="Pensec F."/>
            <person name="Da Lio D."/>
            <person name="Boufleur T."/>
            <person name="Vicente I."/>
            <person name="Sarrocco S."/>
            <person name="Picot A."/>
            <person name="Baraldi E."/>
            <person name="Sukno S."/>
            <person name="Thon M."/>
            <person name="Le Floch G."/>
        </authorList>
    </citation>
    <scope>NUCLEOTIDE SEQUENCE</scope>
    <source>
        <strain evidence="2">IMI 504893</strain>
    </source>
</reference>
<feature type="compositionally biased region" description="Polar residues" evidence="1">
    <location>
        <begin position="373"/>
        <end position="388"/>
    </location>
</feature>
<feature type="compositionally biased region" description="Low complexity" evidence="1">
    <location>
        <begin position="412"/>
        <end position="423"/>
    </location>
</feature>
<dbReference type="Proteomes" id="UP000830671">
    <property type="component" value="Chromosome 8"/>
</dbReference>
<evidence type="ECO:0000256" key="1">
    <source>
        <dbReference type="SAM" id="MobiDB-lite"/>
    </source>
</evidence>
<dbReference type="EMBL" id="CP019480">
    <property type="protein sequence ID" value="UQC89098.1"/>
    <property type="molecule type" value="Genomic_DNA"/>
</dbReference>
<gene>
    <name evidence="2" type="ORF">CLUP02_14626</name>
</gene>
<name>A0A9Q8T4L5_9PEZI</name>
<evidence type="ECO:0000313" key="2">
    <source>
        <dbReference type="EMBL" id="UQC89098.1"/>
    </source>
</evidence>
<dbReference type="AlphaFoldDB" id="A0A9Q8T4L5"/>
<dbReference type="RefSeq" id="XP_049150699.1">
    <property type="nucleotide sequence ID" value="XM_049293553.1"/>
</dbReference>
<accession>A0A9Q8T4L5</accession>
<feature type="region of interest" description="Disordered" evidence="1">
    <location>
        <begin position="412"/>
        <end position="454"/>
    </location>
</feature>
<feature type="region of interest" description="Disordered" evidence="1">
    <location>
        <begin position="359"/>
        <end position="388"/>
    </location>
</feature>
<protein>
    <submittedName>
        <fullName evidence="2">Uncharacterized protein</fullName>
    </submittedName>
</protein>
<dbReference type="KEGG" id="clup:CLUP02_14626"/>